<dbReference type="AlphaFoldDB" id="A0A1I7WZA2"/>
<protein>
    <submittedName>
        <fullName evidence="2">SPK domain-containing protein</fullName>
    </submittedName>
</protein>
<evidence type="ECO:0000313" key="2">
    <source>
        <dbReference type="WBParaSite" id="Hba_10510"/>
    </source>
</evidence>
<name>A0A1I7WZA2_HETBA</name>
<reference evidence="2" key="1">
    <citation type="submission" date="2016-11" db="UniProtKB">
        <authorList>
            <consortium name="WormBaseParasite"/>
        </authorList>
    </citation>
    <scope>IDENTIFICATION</scope>
</reference>
<sequence>MDPNLFYPARYLLELRRANTAAYEPKGKRIWKDYVLKHGSNRTDGSLSTQSSYYTILFSFRRHMYNRLYDANLDRKSMMFLYGCLKIPITDDIRKILELKFQISIVVNKSGLLRNYTTIDPNCNDADDDCEIIDGFEDDSDDSSTYQFPRSHSPCNGTTLATGCFGFNIFSKFIVKPWGIYEKDIKETLAGCRVRDRGLTNVDLTECSQGEGTSILPRFTRSSTYKTLLHEDDECQLIDDKNINSIRQESICKDDRTSISSVIVQLEDRDEVRSYKYVLIFACKKYFFLNLYLRTNVLSWICEYSSLQTAHLLICITQFLCLECSYKHSSLHNKRDYLHAHTYTSCFRGKFMLSICSIGSSQCEMCSFGGNCKEIMLN</sequence>
<dbReference type="Proteomes" id="UP000095283">
    <property type="component" value="Unplaced"/>
</dbReference>
<accession>A0A1I7WZA2</accession>
<evidence type="ECO:0000313" key="1">
    <source>
        <dbReference type="Proteomes" id="UP000095283"/>
    </source>
</evidence>
<dbReference type="WBParaSite" id="Hba_10510">
    <property type="protein sequence ID" value="Hba_10510"/>
    <property type="gene ID" value="Hba_10510"/>
</dbReference>
<keyword evidence="1" id="KW-1185">Reference proteome</keyword>
<proteinExistence type="predicted"/>
<organism evidence="1 2">
    <name type="scientific">Heterorhabditis bacteriophora</name>
    <name type="common">Entomopathogenic nematode worm</name>
    <dbReference type="NCBI Taxonomy" id="37862"/>
    <lineage>
        <taxon>Eukaryota</taxon>
        <taxon>Metazoa</taxon>
        <taxon>Ecdysozoa</taxon>
        <taxon>Nematoda</taxon>
        <taxon>Chromadorea</taxon>
        <taxon>Rhabditida</taxon>
        <taxon>Rhabditina</taxon>
        <taxon>Rhabditomorpha</taxon>
        <taxon>Strongyloidea</taxon>
        <taxon>Heterorhabditidae</taxon>
        <taxon>Heterorhabditis</taxon>
    </lineage>
</organism>